<dbReference type="Proteomes" id="UP001165960">
    <property type="component" value="Unassembled WGS sequence"/>
</dbReference>
<sequence length="154" mass="16854">MALAGKRLSPQETGDFRRGIMGTTEGETIRDPKTGHRTLSALLLLPTLLGVITEQFKLLLQTVDWLEPSLSGNDWFKLELTVINFKSTSVKLKDGPGLNFVAESKDPKVISGLKQAESRENEGANHSESADKDNLLSRMSKKAFLTGILIAKGM</sequence>
<accession>A0ACC2SZY0</accession>
<comment type="caution">
    <text evidence="1">The sequence shown here is derived from an EMBL/GenBank/DDBJ whole genome shotgun (WGS) entry which is preliminary data.</text>
</comment>
<protein>
    <submittedName>
        <fullName evidence="1">Uncharacterized protein</fullName>
    </submittedName>
</protein>
<reference evidence="1" key="1">
    <citation type="submission" date="2022-04" db="EMBL/GenBank/DDBJ databases">
        <title>Genome of the entomopathogenic fungus Entomophthora muscae.</title>
        <authorList>
            <person name="Elya C."/>
            <person name="Lovett B.R."/>
            <person name="Lee E."/>
            <person name="Macias A.M."/>
            <person name="Hajek A.E."/>
            <person name="De Bivort B.L."/>
            <person name="Kasson M.T."/>
            <person name="De Fine Licht H.H."/>
            <person name="Stajich J.E."/>
        </authorList>
    </citation>
    <scope>NUCLEOTIDE SEQUENCE</scope>
    <source>
        <strain evidence="1">Berkeley</strain>
    </source>
</reference>
<evidence type="ECO:0000313" key="1">
    <source>
        <dbReference type="EMBL" id="KAJ9067858.1"/>
    </source>
</evidence>
<name>A0ACC2SZY0_9FUNG</name>
<dbReference type="EMBL" id="QTSX02003847">
    <property type="protein sequence ID" value="KAJ9067858.1"/>
    <property type="molecule type" value="Genomic_DNA"/>
</dbReference>
<proteinExistence type="predicted"/>
<gene>
    <name evidence="1" type="ORF">DSO57_1034840</name>
</gene>
<organism evidence="1 2">
    <name type="scientific">Entomophthora muscae</name>
    <dbReference type="NCBI Taxonomy" id="34485"/>
    <lineage>
        <taxon>Eukaryota</taxon>
        <taxon>Fungi</taxon>
        <taxon>Fungi incertae sedis</taxon>
        <taxon>Zoopagomycota</taxon>
        <taxon>Entomophthoromycotina</taxon>
        <taxon>Entomophthoromycetes</taxon>
        <taxon>Entomophthorales</taxon>
        <taxon>Entomophthoraceae</taxon>
        <taxon>Entomophthora</taxon>
    </lineage>
</organism>
<evidence type="ECO:0000313" key="2">
    <source>
        <dbReference type="Proteomes" id="UP001165960"/>
    </source>
</evidence>
<keyword evidence="2" id="KW-1185">Reference proteome</keyword>